<proteinExistence type="predicted"/>
<feature type="region of interest" description="Disordered" evidence="1">
    <location>
        <begin position="1"/>
        <end position="74"/>
    </location>
</feature>
<accession>S4NQH6</accession>
<feature type="compositionally biased region" description="Low complexity" evidence="1">
    <location>
        <begin position="1"/>
        <end position="13"/>
    </location>
</feature>
<evidence type="ECO:0000256" key="1">
    <source>
        <dbReference type="SAM" id="MobiDB-lite"/>
    </source>
</evidence>
<feature type="non-terminal residue" evidence="2">
    <location>
        <position position="1"/>
    </location>
</feature>
<organism evidence="2">
    <name type="scientific">Pararge aegeria</name>
    <name type="common">speckled wood butterfly</name>
    <dbReference type="NCBI Taxonomy" id="116150"/>
    <lineage>
        <taxon>Eukaryota</taxon>
        <taxon>Metazoa</taxon>
        <taxon>Ecdysozoa</taxon>
        <taxon>Arthropoda</taxon>
        <taxon>Hexapoda</taxon>
        <taxon>Insecta</taxon>
        <taxon>Pterygota</taxon>
        <taxon>Neoptera</taxon>
        <taxon>Endopterygota</taxon>
        <taxon>Lepidoptera</taxon>
        <taxon>Glossata</taxon>
        <taxon>Ditrysia</taxon>
        <taxon>Papilionoidea</taxon>
        <taxon>Nymphalidae</taxon>
        <taxon>Satyrinae</taxon>
        <taxon>Satyrini</taxon>
        <taxon>Parargina</taxon>
        <taxon>Pararge</taxon>
    </lineage>
</organism>
<feature type="compositionally biased region" description="Gly residues" evidence="1">
    <location>
        <begin position="14"/>
        <end position="23"/>
    </location>
</feature>
<reference evidence="2" key="1">
    <citation type="journal article" date="2013" name="BMC Genomics">
        <title>Unscrambling butterfly oogenesis.</title>
        <authorList>
            <person name="Carter J.M."/>
            <person name="Baker S.C."/>
            <person name="Pink R."/>
            <person name="Carter D.R."/>
            <person name="Collins A."/>
            <person name="Tomlin J."/>
            <person name="Gibbs M."/>
            <person name="Breuker C.J."/>
        </authorList>
    </citation>
    <scope>NUCLEOTIDE SEQUENCE</scope>
    <source>
        <tissue evidence="2">Ovary</tissue>
    </source>
</reference>
<sequence>DGAASPAGSTASGASGGSGGSGPLDGAALRRLAEQRPAHQAILETSDIDGIPMDEDIDGVPLEGEAEGDVEGGERSVAGFVPSRWESVEPAMPVTEAVREPTP</sequence>
<dbReference type="EMBL" id="GAIX01011549">
    <property type="protein sequence ID" value="JAA81011.1"/>
    <property type="molecule type" value="Transcribed_RNA"/>
</dbReference>
<protein>
    <submittedName>
        <fullName evidence="2">U2-associated protein SR140</fullName>
    </submittedName>
</protein>
<evidence type="ECO:0000313" key="2">
    <source>
        <dbReference type="EMBL" id="JAA81011.1"/>
    </source>
</evidence>
<feature type="compositionally biased region" description="Acidic residues" evidence="1">
    <location>
        <begin position="52"/>
        <end position="71"/>
    </location>
</feature>
<feature type="non-terminal residue" evidence="2">
    <location>
        <position position="103"/>
    </location>
</feature>
<reference evidence="2" key="2">
    <citation type="submission" date="2013-05" db="EMBL/GenBank/DDBJ databases">
        <authorList>
            <person name="Carter J.-M."/>
            <person name="Baker S.C."/>
            <person name="Pink R."/>
            <person name="Carter D.R.F."/>
            <person name="Collins A."/>
            <person name="Tomlin J."/>
            <person name="Gibbs M."/>
            <person name="Breuker C.J."/>
        </authorList>
    </citation>
    <scope>NUCLEOTIDE SEQUENCE</scope>
    <source>
        <tissue evidence="2">Ovary</tissue>
    </source>
</reference>
<name>S4NQH6_9NEOP</name>
<dbReference type="AlphaFoldDB" id="S4NQH6"/>